<dbReference type="CDD" id="cd23767">
    <property type="entry name" value="IQCD"/>
    <property type="match status" value="1"/>
</dbReference>
<sequence>MEGALIARDRVGVQDFVLLDSHTSETSFLNNLRKRYQENLIYTYIGTLLVSVNPYKELDIYTVTQMQLYRGVNFFELPPHLYAIADNAYRVMCSEYNNHFILISGESGAGKTEASKKILQYYAVTCPTTEQLQIVRDRLLLSNPVLEAFGNAKTLRNDNSSRFGKYMDIQFDFKGAPVGGHILSYLIEKSRVVHQNHGERNFHIFYQLLEGGDKDLLCWLGLERNPQKYAYLIQGRCAKVFSINDKNDWKIVRKAFSIIDFTEKDLEHLFGIVASVLHLGNIQFEEDSNGHAIIRNGTQIKWISKLLGVHLSILQEALTHRKIEARSEEVLSPLNVDLAFYARDAVAKAIYGRTFTWLVNKINGSLANKDSTRKTVIGLLDIYGFEVLDTNSFEQFCINYCNEKLQQLLIEMTLKAEQEEYELEGIEWEPIPYFNNKIICDLVEQKHKGIISILDEECLRPGEATDLSFLEKLEEKVGDHAHFVTRKLADQKTRKSIDWVDFRLLHYAGEVTYCAVGFLEKNNDLLYRNLKEVLCNSKNGIIRDCFLLSELDNRRRPETVATQFKNSLMSLIEILMSKEPSYVRCIKPNENKEPGKFDDFLIRHQVKYLGLMEHLRVRRAGFAYRRKYELFLQRYKSLCPATWPHWHGPAAEGVERLIKHLGYKPEEYKLGRTKIFIRFPKTLFATEDAFEIRKHLLVSRLQAKYKGCLGKREYQKKREAAIKLEACWRGALARKEAKKRTWAVQIIRKFINGFINRKKPLCPENIEFVRLVQYKYFMKLRDHVPKNVLDKSWLRPPSILEETSEMLKKICIRNLVRKYCRGVTAERKVQLQQKVVASAVFRGKKEGYVQSINQPFADTRLKENDINPKVLQLIQGEKIKYATPVVKYDRNGFKARERLLVLTQSSAYVVEMAKIKQKIDYATLKGISTSNLSDGIVVIHVPEDNKQKGDVILHCEHIFEVVSKLCMLANKQNLVKVVQGSLRFRIGSGKEGTMVFTVGQESQIFKAKNGQLTVVRLHLRLWECDSHSLMLSPCRTQLSPSKGPVVQVQQEDSVPFTEQRCLT</sequence>
<dbReference type="GO" id="GO:0005902">
    <property type="term" value="C:microvillus"/>
    <property type="evidence" value="ECO:0007669"/>
    <property type="project" value="TreeGrafter"/>
</dbReference>
<dbReference type="PANTHER" id="PTHR13140">
    <property type="entry name" value="MYOSIN"/>
    <property type="match status" value="1"/>
</dbReference>
<dbReference type="PANTHER" id="PTHR13140:SF353">
    <property type="entry name" value="UNCONVENTIONAL MYOSIN-IH"/>
    <property type="match status" value="1"/>
</dbReference>
<evidence type="ECO:0000256" key="4">
    <source>
        <dbReference type="ARBA" id="ARBA00022840"/>
    </source>
</evidence>
<dbReference type="Ensembl" id="ENSAPLT00000025950.1">
    <property type="protein sequence ID" value="ENSAPLP00000030340.1"/>
    <property type="gene ID" value="ENSAPLG00000003020.2"/>
</dbReference>
<dbReference type="AlphaFoldDB" id="A0A493TXN8"/>
<dbReference type="Proteomes" id="UP000016666">
    <property type="component" value="Chromosome 16"/>
</dbReference>
<keyword evidence="5 8" id="KW-0518">Myosin</keyword>
<dbReference type="Pfam" id="PF00063">
    <property type="entry name" value="Myosin_head"/>
    <property type="match status" value="1"/>
</dbReference>
<dbReference type="InterPro" id="IPR010926">
    <property type="entry name" value="Myosin_TH1"/>
</dbReference>
<feature type="domain" description="TH1" evidence="10">
    <location>
        <begin position="845"/>
        <end position="1018"/>
    </location>
</feature>
<reference evidence="11 12" key="1">
    <citation type="submission" date="2017-10" db="EMBL/GenBank/DDBJ databases">
        <title>A new Pekin duck reference genome.</title>
        <authorList>
            <person name="Hou Z.-C."/>
            <person name="Zhou Z.-K."/>
            <person name="Zhu F."/>
            <person name="Hou S.-S."/>
        </authorList>
    </citation>
    <scope>NUCLEOTIDE SEQUENCE [LARGE SCALE GENOMIC DNA]</scope>
</reference>
<dbReference type="GO" id="GO:0016459">
    <property type="term" value="C:myosin complex"/>
    <property type="evidence" value="ECO:0007669"/>
    <property type="project" value="UniProtKB-KW"/>
</dbReference>
<dbReference type="PROSITE" id="PS51757">
    <property type="entry name" value="TH1"/>
    <property type="match status" value="1"/>
</dbReference>
<organism evidence="11 12">
    <name type="scientific">Anas platyrhynchos platyrhynchos</name>
    <name type="common">Northern mallard</name>
    <dbReference type="NCBI Taxonomy" id="8840"/>
    <lineage>
        <taxon>Eukaryota</taxon>
        <taxon>Metazoa</taxon>
        <taxon>Chordata</taxon>
        <taxon>Craniata</taxon>
        <taxon>Vertebrata</taxon>
        <taxon>Euteleostomi</taxon>
        <taxon>Archelosauria</taxon>
        <taxon>Archosauria</taxon>
        <taxon>Dinosauria</taxon>
        <taxon>Saurischia</taxon>
        <taxon>Theropoda</taxon>
        <taxon>Coelurosauria</taxon>
        <taxon>Aves</taxon>
        <taxon>Neognathae</taxon>
        <taxon>Galloanserae</taxon>
        <taxon>Anseriformes</taxon>
        <taxon>Anatidae</taxon>
        <taxon>Anatinae</taxon>
        <taxon>Anas</taxon>
    </lineage>
</organism>
<dbReference type="Gene3D" id="1.20.120.720">
    <property type="entry name" value="Myosin VI head, motor domain, U50 subdomain"/>
    <property type="match status" value="1"/>
</dbReference>
<reference evidence="11" key="3">
    <citation type="submission" date="2025-09" db="UniProtKB">
        <authorList>
            <consortium name="Ensembl"/>
        </authorList>
    </citation>
    <scope>IDENTIFICATION</scope>
</reference>
<dbReference type="FunFam" id="1.20.58.530:FF:000004">
    <property type="entry name" value="Unconventional myosin ID"/>
    <property type="match status" value="1"/>
</dbReference>
<gene>
    <name evidence="11" type="primary">MYO1H</name>
</gene>
<dbReference type="GO" id="GO:0005886">
    <property type="term" value="C:plasma membrane"/>
    <property type="evidence" value="ECO:0007669"/>
    <property type="project" value="TreeGrafter"/>
</dbReference>
<evidence type="ECO:0000256" key="1">
    <source>
        <dbReference type="ARBA" id="ARBA00008314"/>
    </source>
</evidence>
<dbReference type="PROSITE" id="PS50096">
    <property type="entry name" value="IQ"/>
    <property type="match status" value="2"/>
</dbReference>
<dbReference type="FunFam" id="1.10.10.820:FF:000001">
    <property type="entry name" value="Myosin heavy chain"/>
    <property type="match status" value="1"/>
</dbReference>
<dbReference type="InterPro" id="IPR027417">
    <property type="entry name" value="P-loop_NTPase"/>
</dbReference>
<feature type="region of interest" description="Actin-binding" evidence="8">
    <location>
        <begin position="568"/>
        <end position="590"/>
    </location>
</feature>
<dbReference type="SMART" id="SM00242">
    <property type="entry name" value="MYSc"/>
    <property type="match status" value="1"/>
</dbReference>
<evidence type="ECO:0000256" key="6">
    <source>
        <dbReference type="ARBA" id="ARBA00023175"/>
    </source>
</evidence>
<dbReference type="InterPro" id="IPR001609">
    <property type="entry name" value="Myosin_head_motor_dom-like"/>
</dbReference>
<evidence type="ECO:0000256" key="2">
    <source>
        <dbReference type="ARBA" id="ARBA00022737"/>
    </source>
</evidence>
<dbReference type="GO" id="GO:0005524">
    <property type="term" value="F:ATP binding"/>
    <property type="evidence" value="ECO:0007669"/>
    <property type="project" value="UniProtKB-UniRule"/>
</dbReference>
<dbReference type="STRING" id="8840.ENSAPLP00000030340"/>
<dbReference type="InterPro" id="IPR036072">
    <property type="entry name" value="MYSc_Myo1"/>
</dbReference>
<dbReference type="GO" id="GO:0007015">
    <property type="term" value="P:actin filament organization"/>
    <property type="evidence" value="ECO:0007669"/>
    <property type="project" value="TreeGrafter"/>
</dbReference>
<name>A0A493TXN8_ANAPP</name>
<dbReference type="GO" id="GO:0006897">
    <property type="term" value="P:endocytosis"/>
    <property type="evidence" value="ECO:0007669"/>
    <property type="project" value="TreeGrafter"/>
</dbReference>
<reference evidence="11" key="2">
    <citation type="submission" date="2025-08" db="UniProtKB">
        <authorList>
            <consortium name="Ensembl"/>
        </authorList>
    </citation>
    <scope>IDENTIFICATION</scope>
</reference>
<keyword evidence="4 8" id="KW-0067">ATP-binding</keyword>
<dbReference type="PROSITE" id="PS51456">
    <property type="entry name" value="MYOSIN_MOTOR"/>
    <property type="match status" value="1"/>
</dbReference>
<evidence type="ECO:0000256" key="7">
    <source>
        <dbReference type="ARBA" id="ARBA00023203"/>
    </source>
</evidence>
<comment type="similarity">
    <text evidence="1 8">Belongs to the TRAFAC class myosin-kinesin ATPase superfamily. Myosin family.</text>
</comment>
<dbReference type="GO" id="GO:0000146">
    <property type="term" value="F:microfilament motor activity"/>
    <property type="evidence" value="ECO:0007669"/>
    <property type="project" value="TreeGrafter"/>
</dbReference>
<dbReference type="PRINTS" id="PR00193">
    <property type="entry name" value="MYOSINHEAVY"/>
</dbReference>
<dbReference type="CDD" id="cd01378">
    <property type="entry name" value="MYSc_Myo1"/>
    <property type="match status" value="1"/>
</dbReference>
<feature type="binding site" evidence="8">
    <location>
        <begin position="105"/>
        <end position="112"/>
    </location>
    <ligand>
        <name>ATP</name>
        <dbReference type="ChEBI" id="CHEBI:30616"/>
    </ligand>
</feature>
<feature type="domain" description="Myosin motor" evidence="9">
    <location>
        <begin position="12"/>
        <end position="691"/>
    </location>
</feature>
<dbReference type="SUPFAM" id="SSF52540">
    <property type="entry name" value="P-loop containing nucleoside triphosphate hydrolases"/>
    <property type="match status" value="1"/>
</dbReference>
<dbReference type="GeneTree" id="ENSGT00940000156430"/>
<dbReference type="GO" id="GO:0005737">
    <property type="term" value="C:cytoplasm"/>
    <property type="evidence" value="ECO:0007669"/>
    <property type="project" value="TreeGrafter"/>
</dbReference>
<dbReference type="Pfam" id="PF06017">
    <property type="entry name" value="Myosin_TH1"/>
    <property type="match status" value="1"/>
</dbReference>
<accession>A0A493TXN8</accession>
<evidence type="ECO:0000256" key="8">
    <source>
        <dbReference type="PROSITE-ProRule" id="PRU00782"/>
    </source>
</evidence>
<dbReference type="GO" id="GO:0030048">
    <property type="term" value="P:actin filament-based movement"/>
    <property type="evidence" value="ECO:0007669"/>
    <property type="project" value="TreeGrafter"/>
</dbReference>
<protein>
    <submittedName>
        <fullName evidence="11">Myosin IH</fullName>
    </submittedName>
</protein>
<dbReference type="GO" id="GO:0051015">
    <property type="term" value="F:actin filament binding"/>
    <property type="evidence" value="ECO:0007669"/>
    <property type="project" value="TreeGrafter"/>
</dbReference>
<evidence type="ECO:0000313" key="12">
    <source>
        <dbReference type="Proteomes" id="UP000016666"/>
    </source>
</evidence>
<dbReference type="Gene3D" id="6.20.240.20">
    <property type="match status" value="1"/>
</dbReference>
<dbReference type="Gene3D" id="1.20.5.190">
    <property type="match status" value="1"/>
</dbReference>
<keyword evidence="6 8" id="KW-0505">Motor protein</keyword>
<evidence type="ECO:0000256" key="5">
    <source>
        <dbReference type="ARBA" id="ARBA00023123"/>
    </source>
</evidence>
<evidence type="ECO:0000259" key="9">
    <source>
        <dbReference type="PROSITE" id="PS51456"/>
    </source>
</evidence>
<keyword evidence="2" id="KW-0677">Repeat</keyword>
<dbReference type="FunFam" id="3.40.850.10:FF:000101">
    <property type="entry name" value="Slow myosin heavy chain 2"/>
    <property type="match status" value="1"/>
</dbReference>
<dbReference type="Gene3D" id="3.40.850.10">
    <property type="entry name" value="Kinesin motor domain"/>
    <property type="match status" value="1"/>
</dbReference>
<dbReference type="InterPro" id="IPR036961">
    <property type="entry name" value="Kinesin_motor_dom_sf"/>
</dbReference>
<evidence type="ECO:0000256" key="3">
    <source>
        <dbReference type="ARBA" id="ARBA00022741"/>
    </source>
</evidence>
<evidence type="ECO:0000259" key="10">
    <source>
        <dbReference type="PROSITE" id="PS51757"/>
    </source>
</evidence>
<proteinExistence type="inferred from homology"/>
<keyword evidence="3 8" id="KW-0547">Nucleotide-binding</keyword>
<keyword evidence="7 8" id="KW-0009">Actin-binding</keyword>
<evidence type="ECO:0000313" key="11">
    <source>
        <dbReference type="Ensembl" id="ENSAPLP00000030340.1"/>
    </source>
</evidence>
<keyword evidence="12" id="KW-1185">Reference proteome</keyword>
<dbReference type="Gene3D" id="1.10.10.820">
    <property type="match status" value="1"/>
</dbReference>
<dbReference type="Gene3D" id="1.20.58.530">
    <property type="match status" value="1"/>
</dbReference>